<evidence type="ECO:0000313" key="3">
    <source>
        <dbReference type="EMBL" id="PLW46519.1"/>
    </source>
</evidence>
<organism evidence="3 4">
    <name type="scientific">Puccinia coronata f. sp. avenae</name>
    <dbReference type="NCBI Taxonomy" id="200324"/>
    <lineage>
        <taxon>Eukaryota</taxon>
        <taxon>Fungi</taxon>
        <taxon>Dikarya</taxon>
        <taxon>Basidiomycota</taxon>
        <taxon>Pucciniomycotina</taxon>
        <taxon>Pucciniomycetes</taxon>
        <taxon>Pucciniales</taxon>
        <taxon>Pucciniaceae</taxon>
        <taxon>Puccinia</taxon>
    </lineage>
</organism>
<feature type="region of interest" description="Disordered" evidence="1">
    <location>
        <begin position="87"/>
        <end position="117"/>
    </location>
</feature>
<evidence type="ECO:0000256" key="1">
    <source>
        <dbReference type="SAM" id="MobiDB-lite"/>
    </source>
</evidence>
<feature type="region of interest" description="Disordered" evidence="1">
    <location>
        <begin position="48"/>
        <end position="67"/>
    </location>
</feature>
<dbReference type="EMBL" id="PGCI01000349">
    <property type="protein sequence ID" value="PLW28891.1"/>
    <property type="molecule type" value="Genomic_DNA"/>
</dbReference>
<protein>
    <submittedName>
        <fullName evidence="3">Uncharacterized protein</fullName>
    </submittedName>
</protein>
<evidence type="ECO:0000313" key="4">
    <source>
        <dbReference type="Proteomes" id="UP000235392"/>
    </source>
</evidence>
<proteinExistence type="predicted"/>
<gene>
    <name evidence="3" type="ORF">PCASD_06336</name>
    <name evidence="2" type="ORF">PCASD_15802</name>
</gene>
<comment type="caution">
    <text evidence="3">The sequence shown here is derived from an EMBL/GenBank/DDBJ whole genome shotgun (WGS) entry which is preliminary data.</text>
</comment>
<dbReference type="EMBL" id="PGCI01000039">
    <property type="protein sequence ID" value="PLW46519.1"/>
    <property type="molecule type" value="Genomic_DNA"/>
</dbReference>
<evidence type="ECO:0000313" key="2">
    <source>
        <dbReference type="EMBL" id="PLW28891.1"/>
    </source>
</evidence>
<accession>A0A2N5V939</accession>
<sequence length="117" mass="12580">MSRATESRGRGPYHEREYWIWAEQEAVVGAGLFKVVWLPIQQKVSLEPLPKRGSSPQDFELDGVDQPTTASEGAYLAILRNQLEMVENEDGSEGGSSGLFAAGTSNPDPADTSVGGV</sequence>
<name>A0A2N5V939_9BASI</name>
<reference evidence="3 4" key="1">
    <citation type="submission" date="2017-11" db="EMBL/GenBank/DDBJ databases">
        <title>De novo assembly and phasing of dikaryotic genomes from two isolates of Puccinia coronata f. sp. avenae, the causal agent of oat crown rust.</title>
        <authorList>
            <person name="Miller M.E."/>
            <person name="Zhang Y."/>
            <person name="Omidvar V."/>
            <person name="Sperschneider J."/>
            <person name="Schwessinger B."/>
            <person name="Raley C."/>
            <person name="Palmer J.M."/>
            <person name="Garnica D."/>
            <person name="Upadhyaya N."/>
            <person name="Rathjen J."/>
            <person name="Taylor J.M."/>
            <person name="Park R.F."/>
            <person name="Dodds P.N."/>
            <person name="Hirsch C.D."/>
            <person name="Kianian S.F."/>
            <person name="Figueroa M."/>
        </authorList>
    </citation>
    <scope>NUCLEOTIDE SEQUENCE [LARGE SCALE GENOMIC DNA]</scope>
    <source>
        <strain evidence="3">12SD80</strain>
    </source>
</reference>
<dbReference type="Proteomes" id="UP000235392">
    <property type="component" value="Unassembled WGS sequence"/>
</dbReference>
<dbReference type="AlphaFoldDB" id="A0A2N5V939"/>